<comment type="caution">
    <text evidence="1">The sequence shown here is derived from an EMBL/GenBank/DDBJ whole genome shotgun (WGS) entry which is preliminary data.</text>
</comment>
<keyword evidence="2" id="KW-1185">Reference proteome</keyword>
<accession>A0AAW1QGX4</accession>
<protein>
    <submittedName>
        <fullName evidence="1">Uncharacterized protein</fullName>
    </submittedName>
</protein>
<sequence>MDGEYARKLLAIAALAVPKPGNQVRAGLEPQRSQKQPVWDRKFSYRCRGEVAFVDSLCRYYVELFSPPGSALSAIPSPASTISSQLYRRFTVDYDLPVPSCVPFGLQPFKVFCNWPAKYWLKTSVLEWHM</sequence>
<evidence type="ECO:0000313" key="2">
    <source>
        <dbReference type="Proteomes" id="UP001438707"/>
    </source>
</evidence>
<organism evidence="1 2">
    <name type="scientific">Apatococcus lobatus</name>
    <dbReference type="NCBI Taxonomy" id="904363"/>
    <lineage>
        <taxon>Eukaryota</taxon>
        <taxon>Viridiplantae</taxon>
        <taxon>Chlorophyta</taxon>
        <taxon>core chlorophytes</taxon>
        <taxon>Trebouxiophyceae</taxon>
        <taxon>Chlorellales</taxon>
        <taxon>Chlorellaceae</taxon>
        <taxon>Apatococcus</taxon>
    </lineage>
</organism>
<name>A0AAW1QGX4_9CHLO</name>
<dbReference type="AlphaFoldDB" id="A0AAW1QGX4"/>
<reference evidence="1 2" key="1">
    <citation type="journal article" date="2024" name="Nat. Commun.">
        <title>Phylogenomics reveals the evolutionary origins of lichenization in chlorophyte algae.</title>
        <authorList>
            <person name="Puginier C."/>
            <person name="Libourel C."/>
            <person name="Otte J."/>
            <person name="Skaloud P."/>
            <person name="Haon M."/>
            <person name="Grisel S."/>
            <person name="Petersen M."/>
            <person name="Berrin J.G."/>
            <person name="Delaux P.M."/>
            <person name="Dal Grande F."/>
            <person name="Keller J."/>
        </authorList>
    </citation>
    <scope>NUCLEOTIDE SEQUENCE [LARGE SCALE GENOMIC DNA]</scope>
    <source>
        <strain evidence="1 2">SAG 2145</strain>
    </source>
</reference>
<gene>
    <name evidence="1" type="ORF">WJX74_001513</name>
</gene>
<evidence type="ECO:0000313" key="1">
    <source>
        <dbReference type="EMBL" id="KAK9820661.1"/>
    </source>
</evidence>
<dbReference type="Proteomes" id="UP001438707">
    <property type="component" value="Unassembled WGS sequence"/>
</dbReference>
<proteinExistence type="predicted"/>
<dbReference type="EMBL" id="JALJOS010000045">
    <property type="protein sequence ID" value="KAK9820661.1"/>
    <property type="molecule type" value="Genomic_DNA"/>
</dbReference>